<dbReference type="AlphaFoldDB" id="A0A2H6NFH0"/>
<protein>
    <submittedName>
        <fullName evidence="1">Uncharacterized protein</fullName>
    </submittedName>
</protein>
<proteinExistence type="predicted"/>
<reference evidence="1" key="2">
    <citation type="submission" date="2017-12" db="EMBL/GenBank/DDBJ databases">
        <title>Coralsnake Venomics: Analyses of Venom Gland Transcriptomes and Proteomes of Six Brazilian Taxa.</title>
        <authorList>
            <person name="Aird S.D."/>
            <person name="Jorge da Silva N."/>
            <person name="Qiu L."/>
            <person name="Villar-Briones A."/>
            <person name="Aparecida-Saddi V."/>
            <person name="Campos-Telles M.P."/>
            <person name="Grau M."/>
            <person name="Mikheyev A.S."/>
        </authorList>
    </citation>
    <scope>NUCLEOTIDE SEQUENCE</scope>
    <source>
        <tissue evidence="1">Venom_gland</tissue>
    </source>
</reference>
<dbReference type="EMBL" id="IACI01095648">
    <property type="protein sequence ID" value="LAA31390.1"/>
    <property type="molecule type" value="Transcribed_RNA"/>
</dbReference>
<accession>A0A2H6NFH0</accession>
<sequence length="118" mass="13436">MSNWPRPPWPRPLLPRSNTTLNEIEFDIPGLEDTNCDILKWCTMAQTILCYPRGLKLVGQSCLWVPRIFHSDLHSDLGDAELTDKPPRGLNNSHCVNHSKNINPSIPHYLVRAEKLLG</sequence>
<reference evidence="1" key="1">
    <citation type="submission" date="2017-07" db="EMBL/GenBank/DDBJ databases">
        <authorList>
            <person name="Mikheyev A."/>
            <person name="Grau M."/>
        </authorList>
    </citation>
    <scope>NUCLEOTIDE SEQUENCE</scope>
    <source>
        <tissue evidence="1">Venom_gland</tissue>
    </source>
</reference>
<name>A0A2H6NFH0_9SAUR</name>
<organism evidence="1">
    <name type="scientific">Micrurus carvalhoi</name>
    <dbReference type="NCBI Taxonomy" id="3147026"/>
    <lineage>
        <taxon>Eukaryota</taxon>
        <taxon>Metazoa</taxon>
        <taxon>Chordata</taxon>
        <taxon>Craniata</taxon>
        <taxon>Vertebrata</taxon>
        <taxon>Euteleostomi</taxon>
        <taxon>Lepidosauria</taxon>
        <taxon>Squamata</taxon>
        <taxon>Bifurcata</taxon>
        <taxon>Unidentata</taxon>
        <taxon>Episquamata</taxon>
        <taxon>Toxicofera</taxon>
        <taxon>Serpentes</taxon>
        <taxon>Colubroidea</taxon>
        <taxon>Elapidae</taxon>
        <taxon>Elapinae</taxon>
        <taxon>Micrurus</taxon>
    </lineage>
</organism>
<evidence type="ECO:0000313" key="1">
    <source>
        <dbReference type="EMBL" id="LAA31390.1"/>
    </source>
</evidence>